<name>A0A1V8TP72_9PEZI</name>
<feature type="compositionally biased region" description="Basic and acidic residues" evidence="5">
    <location>
        <begin position="131"/>
        <end position="141"/>
    </location>
</feature>
<dbReference type="Gene3D" id="3.40.50.1000">
    <property type="entry name" value="HAD superfamily/HAD-like"/>
    <property type="match status" value="2"/>
</dbReference>
<dbReference type="FunFam" id="3.40.50.2000:FF:000036">
    <property type="entry name" value="Alpha,alpha-trehalose-phosphate synthase subunit Tps2"/>
    <property type="match status" value="1"/>
</dbReference>
<dbReference type="SUPFAM" id="SSF56784">
    <property type="entry name" value="HAD-like"/>
    <property type="match status" value="1"/>
</dbReference>
<dbReference type="InterPro" id="IPR023214">
    <property type="entry name" value="HAD_sf"/>
</dbReference>
<keyword evidence="7" id="KW-1185">Reference proteome</keyword>
<feature type="compositionally biased region" description="Basic residues" evidence="5">
    <location>
        <begin position="142"/>
        <end position="152"/>
    </location>
</feature>
<keyword evidence="3" id="KW-0963">Cytoplasm</keyword>
<feature type="region of interest" description="Disordered" evidence="5">
    <location>
        <begin position="729"/>
        <end position="748"/>
    </location>
</feature>
<evidence type="ECO:0000313" key="6">
    <source>
        <dbReference type="EMBL" id="OQO13124.1"/>
    </source>
</evidence>
<dbReference type="GO" id="GO:0003825">
    <property type="term" value="F:alpha,alpha-trehalose-phosphate synthase (UDP-forming) activity"/>
    <property type="evidence" value="ECO:0007669"/>
    <property type="project" value="TreeGrafter"/>
</dbReference>
<evidence type="ECO:0000256" key="2">
    <source>
        <dbReference type="ARBA" id="ARBA00005409"/>
    </source>
</evidence>
<comment type="subcellular location">
    <subcellularLocation>
        <location evidence="1">Cytoplasm</location>
    </subcellularLocation>
</comment>
<evidence type="ECO:0000256" key="4">
    <source>
        <dbReference type="ARBA" id="ARBA00022553"/>
    </source>
</evidence>
<dbReference type="Proteomes" id="UP000192596">
    <property type="component" value="Unassembled WGS sequence"/>
</dbReference>
<evidence type="ECO:0000256" key="5">
    <source>
        <dbReference type="SAM" id="MobiDB-lite"/>
    </source>
</evidence>
<dbReference type="GO" id="GO:0005992">
    <property type="term" value="P:trehalose biosynthetic process"/>
    <property type="evidence" value="ECO:0007669"/>
    <property type="project" value="InterPro"/>
</dbReference>
<dbReference type="AlphaFoldDB" id="A0A1V8TP72"/>
<evidence type="ECO:0000313" key="7">
    <source>
        <dbReference type="Proteomes" id="UP000192596"/>
    </source>
</evidence>
<dbReference type="InterPro" id="IPR001830">
    <property type="entry name" value="Glyco_trans_20"/>
</dbReference>
<dbReference type="STRING" id="1507870.A0A1V8TP72"/>
<dbReference type="FunCoup" id="A0A1V8TP72">
    <property type="interactions" value="493"/>
</dbReference>
<evidence type="ECO:0000256" key="1">
    <source>
        <dbReference type="ARBA" id="ARBA00004496"/>
    </source>
</evidence>
<reference evidence="7" key="1">
    <citation type="submission" date="2017-03" db="EMBL/GenBank/DDBJ databases">
        <title>Genomes of endolithic fungi from Antarctica.</title>
        <authorList>
            <person name="Coleine C."/>
            <person name="Masonjones S."/>
            <person name="Stajich J.E."/>
        </authorList>
    </citation>
    <scope>NUCLEOTIDE SEQUENCE [LARGE SCALE GENOMIC DNA]</scope>
    <source>
        <strain evidence="7">CCFEE 5527</strain>
    </source>
</reference>
<organism evidence="6 7">
    <name type="scientific">Cryoendolithus antarcticus</name>
    <dbReference type="NCBI Taxonomy" id="1507870"/>
    <lineage>
        <taxon>Eukaryota</taxon>
        <taxon>Fungi</taxon>
        <taxon>Dikarya</taxon>
        <taxon>Ascomycota</taxon>
        <taxon>Pezizomycotina</taxon>
        <taxon>Dothideomycetes</taxon>
        <taxon>Dothideomycetidae</taxon>
        <taxon>Cladosporiales</taxon>
        <taxon>Cladosporiaceae</taxon>
        <taxon>Cryoendolithus</taxon>
    </lineage>
</organism>
<dbReference type="GO" id="GO:0005946">
    <property type="term" value="C:alpha,alpha-trehalose-phosphate synthase complex (UDP-forming)"/>
    <property type="evidence" value="ECO:0007669"/>
    <property type="project" value="TreeGrafter"/>
</dbReference>
<dbReference type="InterPro" id="IPR003337">
    <property type="entry name" value="Trehalose_PPase"/>
</dbReference>
<accession>A0A1V8TP72</accession>
<proteinExistence type="inferred from homology"/>
<dbReference type="Pfam" id="PF02358">
    <property type="entry name" value="Trehalose_PPase"/>
    <property type="match status" value="1"/>
</dbReference>
<dbReference type="FunFam" id="3.40.50.2000:FF:000099">
    <property type="entry name" value="Alpha,alpha-trehalose phosphate synthase subunit, putative"/>
    <property type="match status" value="1"/>
</dbReference>
<comment type="similarity">
    <text evidence="2">In the N-terminal section; belongs to the glycosyltransferase 20 family.</text>
</comment>
<evidence type="ECO:0000256" key="3">
    <source>
        <dbReference type="ARBA" id="ARBA00022490"/>
    </source>
</evidence>
<gene>
    <name evidence="6" type="ORF">B0A48_02588</name>
</gene>
<keyword evidence="4" id="KW-0597">Phosphoprotein</keyword>
<dbReference type="SUPFAM" id="SSF53756">
    <property type="entry name" value="UDP-Glycosyltransferase/glycogen phosphorylase"/>
    <property type="match status" value="1"/>
</dbReference>
<dbReference type="GO" id="GO:0004805">
    <property type="term" value="F:trehalose-phosphatase activity"/>
    <property type="evidence" value="ECO:0007669"/>
    <property type="project" value="TreeGrafter"/>
</dbReference>
<dbReference type="Pfam" id="PF00982">
    <property type="entry name" value="Glyco_transf_20"/>
    <property type="match status" value="1"/>
</dbReference>
<comment type="caution">
    <text evidence="6">The sequence shown here is derived from an EMBL/GenBank/DDBJ whole genome shotgun (WGS) entry which is preliminary data.</text>
</comment>
<dbReference type="InterPro" id="IPR036412">
    <property type="entry name" value="HAD-like_sf"/>
</dbReference>
<sequence length="948" mass="105648">MATTHVVSLFLPYTVNFEDKDQECRPPSPTPRTHSRRASAISIATRHSTTSLLDPTPPRTPGGTEVDDPFPQFGPLSAALHFAKPGDPHSLVRNDAHLPDWGKQAVFNQPQSRAGLMPSGSILDFAKAHEDLQRQRKDSHQRSRRVSPKSKSSRAGSHDRAYEDKTWSVVTGVHGNGGLTNAIRDAKESGDFEVTWVGTIGFPTDSIPAAMKDDISDALLHEWQSSIVYVKDKDLDGHYVHYCKTILWPIFNYQVPDHPKSKAFLDHSYSFYKSVNQAFADNIIGSYKKGDIIWVHDYHLLLVPRMVREKCPDAQIGFFLHTAFPSSEVFRCLAMREDLLNGMLGADLIAFQTDEYAQHFLQTCSRLLTVETVAEGVQMESRFVNVTSCPIGINLASTQAIRETAEVQDKIELLARQYKGKKLIVARDKLDHIRGVRQKLLAFELFLNRLPEWASKVVLIQVATSTSESSELLSTVTDIVTRIDSVHSSLEHGSPLKFLQQDIPYAEFIALCTVADILMITSLRDGMNLTCHEYVICQDGTLSHKKWGPLILSEFTGSAVLFGKSHLSVNPWDFSGMAKAIKQALEMDVDEKAKRWTHLHEVVQSHTGGVWFKQLAQALEKVHTEHGARDAASVPRLPVQQVCDKYKSAERRVFFLDYEGTLAPHRTPAGLPLSSPQRVLDALNELISDPKNTVYVMSGRKPSDLESDFRTVKGLGLIAENGCFVSSFGSESPAPDSPGLQRSTSRGVRRDWTGFPDMKATGEWKTAVKGILQYYLERLEGSYIEERNCSLIFRFDKATDQDAATRMGGDCSDQLNDACNSMRVRVVPIRQAVLIESLDWSKRSAATHILDELKAQHNLGDDDKKQPTDFLFIAGDDREDEVVFRWANELGKSGDVENVYTVSVGKRNTEATSTLTQGTTGLLSVLGRLTKISADAAPRDYFNSKVKA</sequence>
<dbReference type="PANTHER" id="PTHR10788:SF15">
    <property type="entry name" value="TREHALOSE SYNTHASE COMPLEX REGULATORY SUBUNIT TPS3-RELATED"/>
    <property type="match status" value="1"/>
</dbReference>
<feature type="region of interest" description="Disordered" evidence="5">
    <location>
        <begin position="20"/>
        <end position="73"/>
    </location>
</feature>
<dbReference type="GO" id="GO:0005829">
    <property type="term" value="C:cytosol"/>
    <property type="evidence" value="ECO:0007669"/>
    <property type="project" value="TreeGrafter"/>
</dbReference>
<dbReference type="Gene3D" id="3.40.50.2000">
    <property type="entry name" value="Glycogen Phosphorylase B"/>
    <property type="match status" value="2"/>
</dbReference>
<dbReference type="PANTHER" id="PTHR10788">
    <property type="entry name" value="TREHALOSE-6-PHOSPHATE SYNTHASE"/>
    <property type="match status" value="1"/>
</dbReference>
<protein>
    <submittedName>
        <fullName evidence="6">Uncharacterized protein</fullName>
    </submittedName>
</protein>
<feature type="region of interest" description="Disordered" evidence="5">
    <location>
        <begin position="131"/>
        <end position="162"/>
    </location>
</feature>
<dbReference type="CDD" id="cd03788">
    <property type="entry name" value="GT20_TPS"/>
    <property type="match status" value="1"/>
</dbReference>
<dbReference type="InParanoid" id="A0A1V8TP72"/>
<dbReference type="OrthoDB" id="755951at2759"/>
<dbReference type="EMBL" id="NAJO01000004">
    <property type="protein sequence ID" value="OQO13124.1"/>
    <property type="molecule type" value="Genomic_DNA"/>
</dbReference>
<dbReference type="GO" id="GO:0030234">
    <property type="term" value="F:enzyme regulator activity"/>
    <property type="evidence" value="ECO:0007669"/>
    <property type="project" value="UniProtKB-ARBA"/>
</dbReference>